<dbReference type="InterPro" id="IPR001279">
    <property type="entry name" value="Metallo-B-lactamas"/>
</dbReference>
<feature type="transmembrane region" description="Helical" evidence="6">
    <location>
        <begin position="421"/>
        <end position="441"/>
    </location>
</feature>
<feature type="domain" description="Metallo-beta-lactamase" evidence="7">
    <location>
        <begin position="513"/>
        <end position="604"/>
    </location>
</feature>
<feature type="transmembrane region" description="Helical" evidence="6">
    <location>
        <begin position="235"/>
        <end position="258"/>
    </location>
</feature>
<evidence type="ECO:0000256" key="5">
    <source>
        <dbReference type="ARBA" id="ARBA00023136"/>
    </source>
</evidence>
<name>A0A3B0YER8_9ZZZZ</name>
<dbReference type="InterPro" id="IPR004797">
    <property type="entry name" value="Competence_ComEC/Rec2"/>
</dbReference>
<keyword evidence="2" id="KW-1003">Cell membrane</keyword>
<proteinExistence type="predicted"/>
<dbReference type="GO" id="GO:0005886">
    <property type="term" value="C:plasma membrane"/>
    <property type="evidence" value="ECO:0007669"/>
    <property type="project" value="UniProtKB-SubCell"/>
</dbReference>
<dbReference type="PANTHER" id="PTHR30619">
    <property type="entry name" value="DNA INTERNALIZATION/COMPETENCE PROTEIN COMEC/REC2"/>
    <property type="match status" value="1"/>
</dbReference>
<evidence type="ECO:0000313" key="10">
    <source>
        <dbReference type="EMBL" id="VAW79405.1"/>
    </source>
</evidence>
<comment type="subcellular location">
    <subcellularLocation>
        <location evidence="1">Cell membrane</location>
        <topology evidence="1">Multi-pass membrane protein</topology>
    </subcellularLocation>
</comment>
<dbReference type="Pfam" id="PF03772">
    <property type="entry name" value="Competence"/>
    <property type="match status" value="1"/>
</dbReference>
<evidence type="ECO:0000259" key="8">
    <source>
        <dbReference type="Pfam" id="PF03772"/>
    </source>
</evidence>
<feature type="domain" description="DUF4131" evidence="9">
    <location>
        <begin position="20"/>
        <end position="170"/>
    </location>
</feature>
<evidence type="ECO:0000259" key="7">
    <source>
        <dbReference type="Pfam" id="PF00753"/>
    </source>
</evidence>
<feature type="transmembrane region" description="Helical" evidence="6">
    <location>
        <begin position="335"/>
        <end position="355"/>
    </location>
</feature>
<gene>
    <name evidence="10" type="ORF">MNBD_GAMMA14-1665</name>
</gene>
<feature type="transmembrane region" description="Helical" evidence="6">
    <location>
        <begin position="392"/>
        <end position="414"/>
    </location>
</feature>
<dbReference type="AlphaFoldDB" id="A0A3B0YER8"/>
<dbReference type="InterPro" id="IPR036866">
    <property type="entry name" value="RibonucZ/Hydroxyglut_hydro"/>
</dbReference>
<evidence type="ECO:0000256" key="4">
    <source>
        <dbReference type="ARBA" id="ARBA00022989"/>
    </source>
</evidence>
<evidence type="ECO:0000259" key="9">
    <source>
        <dbReference type="Pfam" id="PF13567"/>
    </source>
</evidence>
<reference evidence="10" key="1">
    <citation type="submission" date="2018-06" db="EMBL/GenBank/DDBJ databases">
        <authorList>
            <person name="Zhirakovskaya E."/>
        </authorList>
    </citation>
    <scope>NUCLEOTIDE SEQUENCE</scope>
</reference>
<dbReference type="Gene3D" id="3.60.15.10">
    <property type="entry name" value="Ribonuclease Z/Hydroxyacylglutathione hydrolase-like"/>
    <property type="match status" value="1"/>
</dbReference>
<keyword evidence="5 6" id="KW-0472">Membrane</keyword>
<organism evidence="10">
    <name type="scientific">hydrothermal vent metagenome</name>
    <dbReference type="NCBI Taxonomy" id="652676"/>
    <lineage>
        <taxon>unclassified sequences</taxon>
        <taxon>metagenomes</taxon>
        <taxon>ecological metagenomes</taxon>
    </lineage>
</organism>
<keyword evidence="3 6" id="KW-0812">Transmembrane</keyword>
<feature type="domain" description="ComEC/Rec2-related protein" evidence="8">
    <location>
        <begin position="212"/>
        <end position="478"/>
    </location>
</feature>
<dbReference type="SUPFAM" id="SSF56281">
    <property type="entry name" value="Metallo-hydrolase/oxidoreductase"/>
    <property type="match status" value="1"/>
</dbReference>
<feature type="transmembrane region" description="Helical" evidence="6">
    <location>
        <begin position="367"/>
        <end position="386"/>
    </location>
</feature>
<dbReference type="InterPro" id="IPR052159">
    <property type="entry name" value="Competence_DNA_uptake"/>
</dbReference>
<dbReference type="Pfam" id="PF13567">
    <property type="entry name" value="DUF4131"/>
    <property type="match status" value="1"/>
</dbReference>
<feature type="transmembrane region" description="Helical" evidence="6">
    <location>
        <begin position="453"/>
        <end position="477"/>
    </location>
</feature>
<dbReference type="Pfam" id="PF00753">
    <property type="entry name" value="Lactamase_B"/>
    <property type="match status" value="1"/>
</dbReference>
<feature type="transmembrane region" description="Helical" evidence="6">
    <location>
        <begin position="270"/>
        <end position="290"/>
    </location>
</feature>
<evidence type="ECO:0000256" key="2">
    <source>
        <dbReference type="ARBA" id="ARBA00022475"/>
    </source>
</evidence>
<sequence length="625" mass="68294">MLYSALAILAGISVFLTFMPISGWPLAVPLLLLLAIPWRPSRFAGLAVVGFLWCGWQLDQRLAQDLPPLLENHDLQVEGTIRGLPETRADGRLRFRFEINCYQEATGCHALPLTVRLNWYRQAPSLYSGERWRLRVRLKQPHGFANPGGFDYERWLLAAGIRATGYVRDKGDNQRIGTSSGYSVQAVREWLVTQLSQRLGSSSQTSLLRALGVGDRSQMSAQQWAVLRTTGTSHLLAISGLHVGLVASLIFILVRRAWSWAGLCRYWPARHAAALASIAAALVYALLSGFQVPAQRALIMISVFMLSGFASQRLSPWHIWSQALLLVLLIDPLSALTPGLWLSFGAVAAILYLSVGYQGNMSKWYRIGRLQLLLPVALLPAGWVWFQQMSIVAPLANVLAIPWVGFLVVPPLLAGLACLPLWPLASGWLLAMAAASVQLLWQGLEWFANWPGNLLYLSAITGSGLFWLVSGTVCLLASRALPVQLTGILLLAAVAFTPSPRPASGDVWMTVLDVGQGLSTVIQTRQHLLVFDTGPAFRSGFNTGEAVVVPYLHWLGYQFIDRLIISHADNDHAGGAAALLSAFSAGRVSGGEPETSGLPDVHPCRAGQHWVWDAVQFEILSPADE</sequence>
<evidence type="ECO:0000256" key="6">
    <source>
        <dbReference type="SAM" id="Phobius"/>
    </source>
</evidence>
<keyword evidence="4 6" id="KW-1133">Transmembrane helix</keyword>
<evidence type="ECO:0000256" key="1">
    <source>
        <dbReference type="ARBA" id="ARBA00004651"/>
    </source>
</evidence>
<feature type="non-terminal residue" evidence="10">
    <location>
        <position position="625"/>
    </location>
</feature>
<feature type="transmembrane region" description="Helical" evidence="6">
    <location>
        <begin position="297"/>
        <end position="315"/>
    </location>
</feature>
<accession>A0A3B0YER8</accession>
<feature type="transmembrane region" description="Helical" evidence="6">
    <location>
        <begin position="6"/>
        <end position="36"/>
    </location>
</feature>
<dbReference type="EMBL" id="UOFM01000307">
    <property type="protein sequence ID" value="VAW79405.1"/>
    <property type="molecule type" value="Genomic_DNA"/>
</dbReference>
<dbReference type="InterPro" id="IPR025405">
    <property type="entry name" value="DUF4131"/>
</dbReference>
<dbReference type="NCBIfam" id="TIGR00360">
    <property type="entry name" value="ComEC_N-term"/>
    <property type="match status" value="1"/>
</dbReference>
<dbReference type="InterPro" id="IPR004477">
    <property type="entry name" value="ComEC_N"/>
</dbReference>
<protein>
    <submittedName>
        <fullName evidence="10">DNA internalization-related competence protein ComEC/Rec2</fullName>
    </submittedName>
</protein>
<dbReference type="NCBIfam" id="TIGR00361">
    <property type="entry name" value="ComEC_Rec2"/>
    <property type="match status" value="1"/>
</dbReference>
<dbReference type="PANTHER" id="PTHR30619:SF1">
    <property type="entry name" value="RECOMBINATION PROTEIN 2"/>
    <property type="match status" value="1"/>
</dbReference>
<evidence type="ECO:0000256" key="3">
    <source>
        <dbReference type="ARBA" id="ARBA00022692"/>
    </source>
</evidence>
<dbReference type="GO" id="GO:0030420">
    <property type="term" value="P:establishment of competence for transformation"/>
    <property type="evidence" value="ECO:0007669"/>
    <property type="project" value="InterPro"/>
</dbReference>